<dbReference type="GO" id="GO:0006112">
    <property type="term" value="P:energy reserve metabolic process"/>
    <property type="evidence" value="ECO:0007669"/>
    <property type="project" value="InterPro"/>
</dbReference>
<name>A0A061AMZ1_CYBFA</name>
<evidence type="ECO:0000256" key="1">
    <source>
        <dbReference type="ARBA" id="ARBA00003033"/>
    </source>
</evidence>
<dbReference type="VEuPathDB" id="FungiDB:BON22_3374"/>
<reference evidence="5" key="2">
    <citation type="journal article" date="2017" name="Genome Announc.">
        <title>Genome sequences of Cyberlindnera fabianii 65, Pichia kudriavzevii 129, and Saccharomyces cerevisiae 131 isolated from fermented masau fruits in Zimbabwe.</title>
        <authorList>
            <person name="van Rijswijck I.M.H."/>
            <person name="Derks M.F.L."/>
            <person name="Abee T."/>
            <person name="de Ridder D."/>
            <person name="Smid E.J."/>
        </authorList>
    </citation>
    <scope>NUCLEOTIDE SEQUENCE [LARGE SCALE GENOMIC DNA]</scope>
    <source>
        <strain evidence="5">65</strain>
    </source>
</reference>
<comment type="function">
    <text evidence="1">Involved in the control of energetic metabolism and significantly contribute to cell fitness, especially under respiratory growth conditions.</text>
</comment>
<dbReference type="Pfam" id="PF10843">
    <property type="entry name" value="RGI1"/>
    <property type="match status" value="1"/>
</dbReference>
<proteinExistence type="inferred from homology"/>
<evidence type="ECO:0000313" key="5">
    <source>
        <dbReference type="Proteomes" id="UP000189513"/>
    </source>
</evidence>
<evidence type="ECO:0000256" key="2">
    <source>
        <dbReference type="ARBA" id="ARBA00009268"/>
    </source>
</evidence>
<reference evidence="4" key="3">
    <citation type="submission" date="2017-01" db="EMBL/GenBank/DDBJ databases">
        <authorList>
            <person name="Mah S.A."/>
            <person name="Swanson W.J."/>
            <person name="Moy G.W."/>
            <person name="Vacquier V.D."/>
        </authorList>
    </citation>
    <scope>NUCLEOTIDE SEQUENCE [LARGE SCALE GENOMIC DNA]</scope>
    <source>
        <strain evidence="4">65</strain>
    </source>
</reference>
<dbReference type="OrthoDB" id="4082176at2759"/>
<evidence type="ECO:0000313" key="3">
    <source>
        <dbReference type="EMBL" id="CDR38918.1"/>
    </source>
</evidence>
<gene>
    <name evidence="4" type="ORF">BON22_3374</name>
    <name evidence="3" type="ORF">CYFA0S_02e08592g</name>
</gene>
<sequence>MGKKDKQQKKRVRQLGKILEFEDLSEFEQYLKDEREDNELTHSHARIQYIPPFVLAASHNDPEKVKDSQNRKNKKFVRHLHQHVEKHLLKEIQASSGLDLHFGKPETLEDFDTITWKYTDDQCLESDEGKFKVQVVVKCNSDGAAIDVSYDAIPMEDVAVHL</sequence>
<dbReference type="EMBL" id="LK052887">
    <property type="protein sequence ID" value="CDR38918.1"/>
    <property type="molecule type" value="Genomic_DNA"/>
</dbReference>
<protein>
    <submittedName>
        <fullName evidence="3">CYFA0S02e08592g1_1</fullName>
    </submittedName>
    <submittedName>
        <fullName evidence="4">Respiratory growth induced protein 1</fullName>
    </submittedName>
</protein>
<dbReference type="OMA" id="HLKYYPP"/>
<organism evidence="3">
    <name type="scientific">Cyberlindnera fabianii</name>
    <name type="common">Yeast</name>
    <name type="synonym">Hansenula fabianii</name>
    <dbReference type="NCBI Taxonomy" id="36022"/>
    <lineage>
        <taxon>Eukaryota</taxon>
        <taxon>Fungi</taxon>
        <taxon>Dikarya</taxon>
        <taxon>Ascomycota</taxon>
        <taxon>Saccharomycotina</taxon>
        <taxon>Saccharomycetes</taxon>
        <taxon>Phaffomycetales</taxon>
        <taxon>Phaffomycetaceae</taxon>
        <taxon>Cyberlindnera</taxon>
    </lineage>
</organism>
<accession>A0A061AMZ1</accession>
<dbReference type="STRING" id="36022.A0A061AMZ1"/>
<evidence type="ECO:0000313" key="4">
    <source>
        <dbReference type="EMBL" id="ONH66560.1"/>
    </source>
</evidence>
<dbReference type="InterPro" id="IPR038235">
    <property type="entry name" value="RGI1_sf"/>
</dbReference>
<dbReference type="InterPro" id="IPR022554">
    <property type="entry name" value="RGI1"/>
</dbReference>
<keyword evidence="5" id="KW-1185">Reference proteome</keyword>
<dbReference type="EMBL" id="MPUK01000006">
    <property type="protein sequence ID" value="ONH66560.1"/>
    <property type="molecule type" value="Genomic_DNA"/>
</dbReference>
<dbReference type="Gene3D" id="3.40.1000.40">
    <property type="entry name" value="Respiratory growth induced protein 1"/>
    <property type="match status" value="1"/>
</dbReference>
<reference evidence="3" key="1">
    <citation type="journal article" date="2014" name="Genome Announc.">
        <title>Genome sequence of the yeast Cyberlindnera fabianii (Hansenula fabianii).</title>
        <authorList>
            <person name="Freel K.C."/>
            <person name="Sarilar V."/>
            <person name="Neuveglise C."/>
            <person name="Devillers H."/>
            <person name="Friedrich A."/>
            <person name="Schacherer J."/>
        </authorList>
    </citation>
    <scope>NUCLEOTIDE SEQUENCE</scope>
    <source>
        <strain evidence="3">YJS4271</strain>
    </source>
</reference>
<comment type="similarity">
    <text evidence="2">Belongs to the RGI1 family.</text>
</comment>
<dbReference type="AlphaFoldDB" id="A0A061AMZ1"/>
<dbReference type="Proteomes" id="UP000189513">
    <property type="component" value="Unassembled WGS sequence"/>
</dbReference>